<organism evidence="10 11">
    <name type="scientific">Ceraceosorus bombacis</name>
    <dbReference type="NCBI Taxonomy" id="401625"/>
    <lineage>
        <taxon>Eukaryota</taxon>
        <taxon>Fungi</taxon>
        <taxon>Dikarya</taxon>
        <taxon>Basidiomycota</taxon>
        <taxon>Ustilaginomycotina</taxon>
        <taxon>Exobasidiomycetes</taxon>
        <taxon>Ceraceosorales</taxon>
        <taxon>Ceraceosoraceae</taxon>
        <taxon>Ceraceosorus</taxon>
    </lineage>
</organism>
<dbReference type="PANTHER" id="PTHR11005">
    <property type="entry name" value="LYSOSOMAL ACID LIPASE-RELATED"/>
    <property type="match status" value="1"/>
</dbReference>
<accession>A0A0N7LA30</accession>
<evidence type="ECO:0000256" key="5">
    <source>
        <dbReference type="ARBA" id="ARBA00023136"/>
    </source>
</evidence>
<sequence>MPPSSTSGSTQPTHFDTGGIGKQASSRNGSSATTSSHLSKATSPTSFQFGTASSGGSSPAISASSNPASGSGSNTLSSLNVGSFSPIGRESAESTGIDLNPTGGSGSAISRPASAASVRVRVDKPSVEAAENASLFTHPPTGYEIIWALSVRILAAIPRYLTGQNKYKPRGWDDPHRWKKEALVKDVRYYARSAGFEIVNETVETADGYYLRVHRVVDPTRAHERHSDGRGGFPVLIMHGLFQSSGSFVTSEERSLAFWLARQGGYQVFLGNNRGVFDMGHKSFSRSDPRFWDYNIRELAIYDLPALVDFVCKETGYEKIGFIGHSQGNGTAFISLSRGMVPELGERLTYFGALAPAVYAGPLTSCFPFTTLRNLEWKTWKRFFGVLDFIPLMKQSYDWTPAYPYALLGYQMFAFLFAWTDANWLERRKPKMFRFTPQPVSSASIYWWAGKGGFASRGCTLDPTSGKWYDKRFPPLAIYSGGMDFLVLTDPLLERLETVEKDVKLIRAKRQEEAEHCDHFWACDAVEWCFWDILEDLESTRPMYPEEKEAGRKFPAKPDEAVDPDERAISKGQNPQEARLVDTD</sequence>
<feature type="compositionally biased region" description="Low complexity" evidence="8">
    <location>
        <begin position="1"/>
        <end position="13"/>
    </location>
</feature>
<dbReference type="InterPro" id="IPR006693">
    <property type="entry name" value="AB_hydrolase_lipase"/>
</dbReference>
<dbReference type="InterPro" id="IPR029058">
    <property type="entry name" value="AB_hydrolase_fold"/>
</dbReference>
<dbReference type="SUPFAM" id="SSF53474">
    <property type="entry name" value="alpha/beta-Hydrolases"/>
    <property type="match status" value="1"/>
</dbReference>
<evidence type="ECO:0000256" key="1">
    <source>
        <dbReference type="ARBA" id="ARBA00004370"/>
    </source>
</evidence>
<dbReference type="GO" id="GO:0016020">
    <property type="term" value="C:membrane"/>
    <property type="evidence" value="ECO:0007669"/>
    <property type="project" value="UniProtKB-SubCell"/>
</dbReference>
<evidence type="ECO:0000256" key="6">
    <source>
        <dbReference type="ARBA" id="ARBA00039150"/>
    </source>
</evidence>
<keyword evidence="3" id="KW-0378">Hydrolase</keyword>
<keyword evidence="4" id="KW-0443">Lipid metabolism</keyword>
<evidence type="ECO:0000256" key="4">
    <source>
        <dbReference type="ARBA" id="ARBA00023098"/>
    </source>
</evidence>
<evidence type="ECO:0000259" key="9">
    <source>
        <dbReference type="Pfam" id="PF04083"/>
    </source>
</evidence>
<evidence type="ECO:0000256" key="2">
    <source>
        <dbReference type="ARBA" id="ARBA00008645"/>
    </source>
</evidence>
<dbReference type="Gene3D" id="3.40.50.1820">
    <property type="entry name" value="alpha/beta hydrolase"/>
    <property type="match status" value="1"/>
</dbReference>
<reference evidence="10 11" key="1">
    <citation type="submission" date="2014-09" db="EMBL/GenBank/DDBJ databases">
        <authorList>
            <person name="Magalhaes I.L.F."/>
            <person name="Oliveira U."/>
            <person name="Santos F.R."/>
            <person name="Vidigal T.H.D.A."/>
            <person name="Brescovit A.D."/>
            <person name="Santos A.J."/>
        </authorList>
    </citation>
    <scope>NUCLEOTIDE SEQUENCE [LARGE SCALE GENOMIC DNA]</scope>
</reference>
<feature type="compositionally biased region" description="Basic and acidic residues" evidence="8">
    <location>
        <begin position="544"/>
        <end position="569"/>
    </location>
</feature>
<dbReference type="AlphaFoldDB" id="A0A0N7LA30"/>
<feature type="region of interest" description="Disordered" evidence="8">
    <location>
        <begin position="87"/>
        <end position="115"/>
    </location>
</feature>
<feature type="compositionally biased region" description="Low complexity" evidence="8">
    <location>
        <begin position="52"/>
        <end position="74"/>
    </location>
</feature>
<name>A0A0N7LA30_9BASI</name>
<keyword evidence="5" id="KW-0472">Membrane</keyword>
<evidence type="ECO:0000256" key="8">
    <source>
        <dbReference type="SAM" id="MobiDB-lite"/>
    </source>
</evidence>
<comment type="subcellular location">
    <subcellularLocation>
        <location evidence="1">Membrane</location>
    </subcellularLocation>
</comment>
<comment type="catalytic activity">
    <reaction evidence="7">
        <text>a sterol ester + H2O = a sterol + a fatty acid + H(+)</text>
        <dbReference type="Rhea" id="RHEA:10100"/>
        <dbReference type="ChEBI" id="CHEBI:15377"/>
        <dbReference type="ChEBI" id="CHEBI:15378"/>
        <dbReference type="ChEBI" id="CHEBI:15889"/>
        <dbReference type="ChEBI" id="CHEBI:28868"/>
        <dbReference type="ChEBI" id="CHEBI:35915"/>
        <dbReference type="EC" id="3.1.1.13"/>
    </reaction>
</comment>
<dbReference type="Pfam" id="PF04083">
    <property type="entry name" value="Abhydro_lipase"/>
    <property type="match status" value="1"/>
</dbReference>
<feature type="compositionally biased region" description="Low complexity" evidence="8">
    <location>
        <begin position="24"/>
        <end position="36"/>
    </location>
</feature>
<dbReference type="OrthoDB" id="9974421at2759"/>
<dbReference type="GO" id="GO:0004771">
    <property type="term" value="F:sterol ester esterase activity"/>
    <property type="evidence" value="ECO:0007669"/>
    <property type="project" value="UniProtKB-EC"/>
</dbReference>
<proteinExistence type="inferred from homology"/>
<dbReference type="STRING" id="401625.A0A0N7LA30"/>
<keyword evidence="11" id="KW-1185">Reference proteome</keyword>
<evidence type="ECO:0000256" key="7">
    <source>
        <dbReference type="ARBA" id="ARBA00051395"/>
    </source>
</evidence>
<evidence type="ECO:0000256" key="3">
    <source>
        <dbReference type="ARBA" id="ARBA00022801"/>
    </source>
</evidence>
<comment type="similarity">
    <text evidence="2">Belongs to the AB hydrolase superfamily.</text>
</comment>
<feature type="region of interest" description="Disordered" evidence="8">
    <location>
        <begin position="542"/>
        <end position="584"/>
    </location>
</feature>
<feature type="domain" description="Partial AB-hydrolase lipase" evidence="9">
    <location>
        <begin position="187"/>
        <end position="251"/>
    </location>
</feature>
<feature type="region of interest" description="Disordered" evidence="8">
    <location>
        <begin position="1"/>
        <end position="74"/>
    </location>
</feature>
<dbReference type="GO" id="GO:0016125">
    <property type="term" value="P:sterol metabolic process"/>
    <property type="evidence" value="ECO:0007669"/>
    <property type="project" value="UniProtKB-ARBA"/>
</dbReference>
<dbReference type="EC" id="3.1.1.13" evidence="6"/>
<protein>
    <recommendedName>
        <fullName evidence="6">sterol esterase</fullName>
        <ecNumber evidence="6">3.1.1.13</ecNumber>
    </recommendedName>
</protein>
<dbReference type="Proteomes" id="UP000054845">
    <property type="component" value="Unassembled WGS sequence"/>
</dbReference>
<feature type="compositionally biased region" description="Polar residues" evidence="8">
    <location>
        <begin position="37"/>
        <end position="51"/>
    </location>
</feature>
<dbReference type="EMBL" id="CCYA01000264">
    <property type="protein sequence ID" value="CEH15442.1"/>
    <property type="molecule type" value="Genomic_DNA"/>
</dbReference>
<evidence type="ECO:0000313" key="10">
    <source>
        <dbReference type="EMBL" id="CEH15442.1"/>
    </source>
</evidence>
<evidence type="ECO:0000313" key="11">
    <source>
        <dbReference type="Proteomes" id="UP000054845"/>
    </source>
</evidence>
<dbReference type="FunFam" id="3.40.50.1820:FF:000108">
    <property type="entry name" value="Lipid particle protein"/>
    <property type="match status" value="1"/>
</dbReference>